<dbReference type="Proteomes" id="UP000030023">
    <property type="component" value="Unassembled WGS sequence"/>
</dbReference>
<feature type="domain" description="ABC transporter" evidence="5">
    <location>
        <begin position="1"/>
        <end position="232"/>
    </location>
</feature>
<dbReference type="InterPro" id="IPR003593">
    <property type="entry name" value="AAA+_ATPase"/>
</dbReference>
<keyword evidence="7" id="KW-1185">Reference proteome</keyword>
<dbReference type="InterPro" id="IPR027417">
    <property type="entry name" value="P-loop_NTPase"/>
</dbReference>
<dbReference type="EMBL" id="AXCV01000070">
    <property type="protein sequence ID" value="KGO32191.1"/>
    <property type="molecule type" value="Genomic_DNA"/>
</dbReference>
<dbReference type="SMART" id="SM00382">
    <property type="entry name" value="AAA"/>
    <property type="match status" value="1"/>
</dbReference>
<proteinExistence type="inferred from homology"/>
<dbReference type="PROSITE" id="PS50893">
    <property type="entry name" value="ABC_TRANSPORTER_2"/>
    <property type="match status" value="1"/>
</dbReference>
<dbReference type="InterPro" id="IPR003439">
    <property type="entry name" value="ABC_transporter-like_ATP-bd"/>
</dbReference>
<evidence type="ECO:0000259" key="5">
    <source>
        <dbReference type="PROSITE" id="PS50893"/>
    </source>
</evidence>
<gene>
    <name evidence="6" type="ORF">Q757_02470</name>
</gene>
<dbReference type="Gene3D" id="3.40.50.300">
    <property type="entry name" value="P-loop containing nucleotide triphosphate hydrolases"/>
    <property type="match status" value="1"/>
</dbReference>
<comment type="caution">
    <text evidence="6">The sequence shown here is derived from an EMBL/GenBank/DDBJ whole genome shotgun (WGS) entry which is preliminary data.</text>
</comment>
<keyword evidence="4" id="KW-0067">ATP-binding</keyword>
<evidence type="ECO:0000313" key="6">
    <source>
        <dbReference type="EMBL" id="KGO32191.1"/>
    </source>
</evidence>
<dbReference type="Pfam" id="PF00005">
    <property type="entry name" value="ABC_tran"/>
    <property type="match status" value="1"/>
</dbReference>
<protein>
    <submittedName>
        <fullName evidence="6">ABC transporter ATPase</fullName>
    </submittedName>
</protein>
<keyword evidence="3" id="KW-0547">Nucleotide-binding</keyword>
<dbReference type="SUPFAM" id="SSF52540">
    <property type="entry name" value="P-loop containing nucleoside triphosphate hydrolases"/>
    <property type="match status" value="1"/>
</dbReference>
<evidence type="ECO:0000313" key="7">
    <source>
        <dbReference type="Proteomes" id="UP000030023"/>
    </source>
</evidence>
<comment type="similarity">
    <text evidence="1">Belongs to the ABC transporter superfamily.</text>
</comment>
<dbReference type="PANTHER" id="PTHR42734:SF17">
    <property type="entry name" value="METAL TRANSPORT SYSTEM ATP-BINDING PROTEIN TM_0124-RELATED"/>
    <property type="match status" value="1"/>
</dbReference>
<evidence type="ECO:0000256" key="1">
    <source>
        <dbReference type="ARBA" id="ARBA00005417"/>
    </source>
</evidence>
<dbReference type="PANTHER" id="PTHR42734">
    <property type="entry name" value="METAL TRANSPORT SYSTEM ATP-BINDING PROTEIN TM_0124-RELATED"/>
    <property type="match status" value="1"/>
</dbReference>
<keyword evidence="2" id="KW-0813">Transport</keyword>
<reference evidence="6 7" key="1">
    <citation type="journal article" date="2014" name="Antonie Van Leeuwenhoek">
        <title>Oenococcus alcoholitolerans sp. nov., a lactic acid bacteria isolated from cachaca and ethanol fermentation processes.</title>
        <authorList>
            <person name="Badotti F."/>
            <person name="Moreira A.P."/>
            <person name="Tonon L.A."/>
            <person name="de Lucena B.T."/>
            <person name="Gomes Fde C."/>
            <person name="Kruger R."/>
            <person name="Thompson C.C."/>
            <person name="de Morais M.A.Jr."/>
            <person name="Rosa C.A."/>
            <person name="Thompson F.L."/>
        </authorList>
    </citation>
    <scope>NUCLEOTIDE SEQUENCE [LARGE SCALE GENOMIC DNA]</scope>
    <source>
        <strain evidence="6 7">UFRJ-M7.2.18</strain>
    </source>
</reference>
<evidence type="ECO:0000256" key="4">
    <source>
        <dbReference type="ARBA" id="ARBA00022840"/>
    </source>
</evidence>
<evidence type="ECO:0000256" key="2">
    <source>
        <dbReference type="ARBA" id="ARBA00022448"/>
    </source>
</evidence>
<organism evidence="6 7">
    <name type="scientific">Oenococcus alcoholitolerans</name>
    <dbReference type="NCBI Taxonomy" id="931074"/>
    <lineage>
        <taxon>Bacteria</taxon>
        <taxon>Bacillati</taxon>
        <taxon>Bacillota</taxon>
        <taxon>Bacilli</taxon>
        <taxon>Lactobacillales</taxon>
        <taxon>Lactobacillaceae</taxon>
        <taxon>Oenococcus</taxon>
    </lineage>
</organism>
<accession>A0ABR4XSQ3</accession>
<sequence>MQNKDLLLSIRKLSMEFDGRVLFKDLDLDLKKGDFLCLLGENGTGKTTLIRNILGLLKPSSGKIYFSSKSLEARNIGYVPQFRNIEKNYPLSIENFVALKANESPFPWLSRKEKNKVAQALKRTGLWQKRKQRLGRASGGEKQRAYLAQAILDDPQLLILDESTANLDQKAKFEVLDLVSDLNENFKTTIIFISHDWELVKKYGKHYLELTGTDYKTGRADQVKVYQGDRNV</sequence>
<name>A0ABR4XSQ3_9LACO</name>
<dbReference type="InterPro" id="IPR050153">
    <property type="entry name" value="Metal_Ion_Import_ABC"/>
</dbReference>
<evidence type="ECO:0000256" key="3">
    <source>
        <dbReference type="ARBA" id="ARBA00022741"/>
    </source>
</evidence>